<dbReference type="AlphaFoldDB" id="Q2G4Q6"/>
<evidence type="ECO:0000313" key="2">
    <source>
        <dbReference type="EMBL" id="ABD27167.1"/>
    </source>
</evidence>
<dbReference type="eggNOG" id="COG2944">
    <property type="taxonomic scope" value="Bacteria"/>
</dbReference>
<feature type="domain" description="HTH cro/C1-type" evidence="1">
    <location>
        <begin position="75"/>
        <end position="110"/>
    </location>
</feature>
<evidence type="ECO:0000313" key="3">
    <source>
        <dbReference type="Proteomes" id="UP000009134"/>
    </source>
</evidence>
<dbReference type="HOGENOM" id="CLU_132679_0_0_5"/>
<keyword evidence="3" id="KW-1185">Reference proteome</keyword>
<name>Q2G4Q6_NOVAD</name>
<dbReference type="EMBL" id="CP000248">
    <property type="protein sequence ID" value="ABD27167.1"/>
    <property type="molecule type" value="Genomic_DNA"/>
</dbReference>
<dbReference type="KEGG" id="nar:Saro_2731"/>
<dbReference type="CDD" id="cd00093">
    <property type="entry name" value="HTH_XRE"/>
    <property type="match status" value="1"/>
</dbReference>
<dbReference type="STRING" id="279238.Saro_2731"/>
<protein>
    <submittedName>
        <fullName evidence="2">Transcriptional regulator, XRE family</fullName>
    </submittedName>
</protein>
<dbReference type="Pfam" id="PF01381">
    <property type="entry name" value="HTH_3"/>
    <property type="match status" value="1"/>
</dbReference>
<sequence length="166" mass="19079">MTSEAEHYYIEGEAMCAEPLLYRGCGLDGIYLCNGYEIEEIDGETFTYVQDREGLHKVIALNLAEHRKTLAPKEIRFMRVAIDHTQSSLAKVLGVSSQTVARWEKGQVEIPGPADRMLRVMVLMAMLPDEELAKLIREMTEHLDRMDETNVVPLQFRHDREWREAA</sequence>
<proteinExistence type="predicted"/>
<evidence type="ECO:0000259" key="1">
    <source>
        <dbReference type="PROSITE" id="PS50943"/>
    </source>
</evidence>
<accession>Q2G4Q6</accession>
<dbReference type="Proteomes" id="UP000009134">
    <property type="component" value="Chromosome"/>
</dbReference>
<reference evidence="3" key="1">
    <citation type="submission" date="2006-01" db="EMBL/GenBank/DDBJ databases">
        <title>Complete sequence of Novosphingobium aromaticivorans DSM 12444.</title>
        <authorList>
            <consortium name="US DOE Joint Genome Institute"/>
            <person name="Copeland A."/>
            <person name="Lucas S."/>
            <person name="Lapidus A."/>
            <person name="Barry K."/>
            <person name="Detter J.C."/>
            <person name="Glavina T."/>
            <person name="Hammon N."/>
            <person name="Israni S."/>
            <person name="Pitluck S."/>
            <person name="Chain P."/>
            <person name="Malfatti S."/>
            <person name="Shin M."/>
            <person name="Vergez L."/>
            <person name="Schmutz J."/>
            <person name="Larimer F."/>
            <person name="Land M."/>
            <person name="Kyrpides N."/>
            <person name="Ivanova N."/>
            <person name="Fredrickson J."/>
            <person name="Balkwill D."/>
            <person name="Romine M.F."/>
            <person name="Richardson P."/>
        </authorList>
    </citation>
    <scope>NUCLEOTIDE SEQUENCE [LARGE SCALE GENOMIC DNA]</scope>
    <source>
        <strain evidence="3">ATCC 700278 / DSM 12444 / CCUG 56034 / CIP 105152 / NBRC 16084 / F199</strain>
    </source>
</reference>
<dbReference type="Gene3D" id="1.10.260.40">
    <property type="entry name" value="lambda repressor-like DNA-binding domains"/>
    <property type="match status" value="1"/>
</dbReference>
<dbReference type="SUPFAM" id="SSF47413">
    <property type="entry name" value="lambda repressor-like DNA-binding domains"/>
    <property type="match status" value="1"/>
</dbReference>
<organism evidence="2 3">
    <name type="scientific">Novosphingobium aromaticivorans (strain ATCC 700278 / DSM 12444 / CCUG 56034 / CIP 105152 / NBRC 16084 / F199)</name>
    <dbReference type="NCBI Taxonomy" id="279238"/>
    <lineage>
        <taxon>Bacteria</taxon>
        <taxon>Pseudomonadati</taxon>
        <taxon>Pseudomonadota</taxon>
        <taxon>Alphaproteobacteria</taxon>
        <taxon>Sphingomonadales</taxon>
        <taxon>Sphingomonadaceae</taxon>
        <taxon>Novosphingobium</taxon>
    </lineage>
</organism>
<dbReference type="GO" id="GO:0003677">
    <property type="term" value="F:DNA binding"/>
    <property type="evidence" value="ECO:0007669"/>
    <property type="project" value="InterPro"/>
</dbReference>
<dbReference type="RefSeq" id="WP_011446373.1">
    <property type="nucleotide sequence ID" value="NC_007794.1"/>
</dbReference>
<dbReference type="InterPro" id="IPR010982">
    <property type="entry name" value="Lambda_DNA-bd_dom_sf"/>
</dbReference>
<dbReference type="InterPro" id="IPR001387">
    <property type="entry name" value="Cro/C1-type_HTH"/>
</dbReference>
<gene>
    <name evidence="2" type="ordered locus">Saro_2731</name>
</gene>
<dbReference type="PROSITE" id="PS50943">
    <property type="entry name" value="HTH_CROC1"/>
    <property type="match status" value="1"/>
</dbReference>
<dbReference type="SMART" id="SM00530">
    <property type="entry name" value="HTH_XRE"/>
    <property type="match status" value="1"/>
</dbReference>